<evidence type="ECO:0000256" key="3">
    <source>
        <dbReference type="ARBA" id="ARBA00022741"/>
    </source>
</evidence>
<keyword evidence="5" id="KW-0238">DNA-binding</keyword>
<feature type="domain" description="AAA+ ATPase" evidence="9">
    <location>
        <begin position="167"/>
        <end position="303"/>
    </location>
</feature>
<dbReference type="EMBL" id="UZAM01009089">
    <property type="protein sequence ID" value="VDP07644.1"/>
    <property type="molecule type" value="Genomic_DNA"/>
</dbReference>
<keyword evidence="2" id="KW-0235">DNA replication</keyword>
<dbReference type="Proteomes" id="UP000270296">
    <property type="component" value="Unassembled WGS sequence"/>
</dbReference>
<dbReference type="InterPro" id="IPR003593">
    <property type="entry name" value="AAA+_ATPase"/>
</dbReference>
<evidence type="ECO:0000256" key="8">
    <source>
        <dbReference type="ARBA" id="ARBA00043975"/>
    </source>
</evidence>
<gene>
    <name evidence="10" type="ORF">SBAD_LOCUS5579</name>
</gene>
<evidence type="ECO:0000256" key="2">
    <source>
        <dbReference type="ARBA" id="ARBA00022705"/>
    </source>
</evidence>
<dbReference type="SMART" id="SM00382">
    <property type="entry name" value="AAA"/>
    <property type="match status" value="1"/>
</dbReference>
<keyword evidence="6" id="KW-0539">Nucleus</keyword>
<protein>
    <submittedName>
        <fullName evidence="12">AAA domain-containing protein</fullName>
    </submittedName>
</protein>
<dbReference type="AlphaFoldDB" id="A0A183IPN2"/>
<comment type="similarity">
    <text evidence="8">Belongs to the activator 1 small subunits family. CTF18 subfamily.</text>
</comment>
<organism evidence="12">
    <name type="scientific">Soboliphyme baturini</name>
    <dbReference type="NCBI Taxonomy" id="241478"/>
    <lineage>
        <taxon>Eukaryota</taxon>
        <taxon>Metazoa</taxon>
        <taxon>Ecdysozoa</taxon>
        <taxon>Nematoda</taxon>
        <taxon>Enoplea</taxon>
        <taxon>Dorylaimia</taxon>
        <taxon>Dioctophymatida</taxon>
        <taxon>Dioctophymatoidea</taxon>
        <taxon>Soboliphymatidae</taxon>
        <taxon>Soboliphyme</taxon>
    </lineage>
</organism>
<dbReference type="SUPFAM" id="SSF52540">
    <property type="entry name" value="P-loop containing nucleoside triphosphate hydrolases"/>
    <property type="match status" value="1"/>
</dbReference>
<dbReference type="InterPro" id="IPR003959">
    <property type="entry name" value="ATPase_AAA_core"/>
</dbReference>
<dbReference type="PANTHER" id="PTHR46765">
    <property type="entry name" value="P-LOOP CONTAINING NUCLEOSIDE TRIPHOSPHATE HYDROLASES SUPERFAMILY PROTEIN"/>
    <property type="match status" value="1"/>
</dbReference>
<dbReference type="GO" id="GO:0005524">
    <property type="term" value="F:ATP binding"/>
    <property type="evidence" value="ECO:0007669"/>
    <property type="project" value="UniProtKB-KW"/>
</dbReference>
<keyword evidence="4" id="KW-0067">ATP-binding</keyword>
<dbReference type="Pfam" id="PF25361">
    <property type="entry name" value="AAA_lid_RFC1"/>
    <property type="match status" value="1"/>
</dbReference>
<reference evidence="12" key="1">
    <citation type="submission" date="2016-06" db="UniProtKB">
        <authorList>
            <consortium name="WormBaseParasite"/>
        </authorList>
    </citation>
    <scope>IDENTIFICATION</scope>
</reference>
<evidence type="ECO:0000256" key="7">
    <source>
        <dbReference type="ARBA" id="ARBA00023306"/>
    </source>
</evidence>
<keyword evidence="7" id="KW-0131">Cell cycle</keyword>
<evidence type="ECO:0000259" key="9">
    <source>
        <dbReference type="SMART" id="SM00382"/>
    </source>
</evidence>
<dbReference type="GO" id="GO:0003677">
    <property type="term" value="F:DNA binding"/>
    <property type="evidence" value="ECO:0007669"/>
    <property type="project" value="UniProtKB-KW"/>
</dbReference>
<evidence type="ECO:0000256" key="5">
    <source>
        <dbReference type="ARBA" id="ARBA00023125"/>
    </source>
</evidence>
<dbReference type="GO" id="GO:0006260">
    <property type="term" value="P:DNA replication"/>
    <property type="evidence" value="ECO:0007669"/>
    <property type="project" value="UniProtKB-KW"/>
</dbReference>
<dbReference type="CDD" id="cd18140">
    <property type="entry name" value="HLD_clamp_RFC"/>
    <property type="match status" value="1"/>
</dbReference>
<sequence length="637" mass="73952">MEKDMEVETLSSYPHKASGSFNIEIDYDNLKPSAKEDPLNWYLREEEKKLRSHNLDMDIADIQSTSYTPVPVAAYNSTEGKETHLWVNKYAPRRFIDLLSDDGINRTLLTWLKLWDQCVFKKQKSWRRSSSREVRKSVGYPSQYHKFVKESGVAELSEELDKYKRPMYKTVLLCGPPGVGKTTLAQTIARHCGYFVQEMNASNDRTLENFKKHLDGATQMARTVDSESKPHCLIIDEIDGAPAVSINYLVSLVKNDEGSGKGSKAKNRPPLCRPVICICNDLYKISLRELRKVALILQLPPIEPRRLFDRLSQICQKEDLATEPSSLEALCEKSSNDVRSCINTLQFLKISNTPVSYKEIQSTCIGQKDEQKSLFTTWHEIFQLPTLKRKKHVGHAMNQEQDRSLLFHRILNVWDAINKCTDEQLFREGLFENYLKMGFRDSRLEKVTFGTDWLCFTDQLERMVNERQRYEFLPYQNLVAIVFHLLFATNRYPKLQFPHTYRESIARLSRNHATVGTILNDMMPKLRPFANLLNVVLETAPWLWCIFQPDIRPMNSQLYSVREKSDMQRTVETMIQYNITYSQQRTPEGQYVFVFEPPIEDVVRFAGVKSVWKALVYAARQLLAHEVLLKKVKISET</sequence>
<evidence type="ECO:0000256" key="1">
    <source>
        <dbReference type="ARBA" id="ARBA00004123"/>
    </source>
</evidence>
<evidence type="ECO:0000313" key="11">
    <source>
        <dbReference type="Proteomes" id="UP000270296"/>
    </source>
</evidence>
<dbReference type="GO" id="GO:0016887">
    <property type="term" value="F:ATP hydrolysis activity"/>
    <property type="evidence" value="ECO:0007669"/>
    <property type="project" value="InterPro"/>
</dbReference>
<evidence type="ECO:0000313" key="12">
    <source>
        <dbReference type="WBParaSite" id="SBAD_0000580101-mRNA-1"/>
    </source>
</evidence>
<name>A0A183IPN2_9BILA</name>
<dbReference type="Gene3D" id="1.10.8.60">
    <property type="match status" value="1"/>
</dbReference>
<dbReference type="Gene3D" id="3.40.50.300">
    <property type="entry name" value="P-loop containing nucleotide triphosphate hydrolases"/>
    <property type="match status" value="1"/>
</dbReference>
<accession>A0A183IPN2</accession>
<proteinExistence type="inferred from homology"/>
<dbReference type="InterPro" id="IPR053016">
    <property type="entry name" value="CTF18-RFC_complex"/>
</dbReference>
<comment type="subcellular location">
    <subcellularLocation>
        <location evidence="1">Nucleus</location>
    </subcellularLocation>
</comment>
<dbReference type="InterPro" id="IPR027417">
    <property type="entry name" value="P-loop_NTPase"/>
</dbReference>
<evidence type="ECO:0000313" key="10">
    <source>
        <dbReference type="EMBL" id="VDP07644.1"/>
    </source>
</evidence>
<dbReference type="InterPro" id="IPR047854">
    <property type="entry name" value="RFC_lid"/>
</dbReference>
<dbReference type="OrthoDB" id="2195431at2759"/>
<dbReference type="WBParaSite" id="SBAD_0000580101-mRNA-1">
    <property type="protein sequence ID" value="SBAD_0000580101-mRNA-1"/>
    <property type="gene ID" value="SBAD_0000580101"/>
</dbReference>
<dbReference type="CDD" id="cd00009">
    <property type="entry name" value="AAA"/>
    <property type="match status" value="1"/>
</dbReference>
<keyword evidence="3" id="KW-0547">Nucleotide-binding</keyword>
<dbReference type="PANTHER" id="PTHR46765:SF1">
    <property type="entry name" value="P-LOOP CONTAINING NUCLEOSIDE TRIPHOSPHATE HYDROLASES SUPERFAMILY PROTEIN"/>
    <property type="match status" value="1"/>
</dbReference>
<evidence type="ECO:0000256" key="4">
    <source>
        <dbReference type="ARBA" id="ARBA00022840"/>
    </source>
</evidence>
<keyword evidence="11" id="KW-1185">Reference proteome</keyword>
<evidence type="ECO:0000256" key="6">
    <source>
        <dbReference type="ARBA" id="ARBA00023242"/>
    </source>
</evidence>
<dbReference type="Pfam" id="PF00004">
    <property type="entry name" value="AAA"/>
    <property type="match status" value="1"/>
</dbReference>
<reference evidence="10 11" key="2">
    <citation type="submission" date="2018-11" db="EMBL/GenBank/DDBJ databases">
        <authorList>
            <consortium name="Pathogen Informatics"/>
        </authorList>
    </citation>
    <scope>NUCLEOTIDE SEQUENCE [LARGE SCALE GENOMIC DNA]</scope>
</reference>
<dbReference type="GO" id="GO:0005634">
    <property type="term" value="C:nucleus"/>
    <property type="evidence" value="ECO:0007669"/>
    <property type="project" value="UniProtKB-SubCell"/>
</dbReference>